<dbReference type="RefSeq" id="WP_147146890.1">
    <property type="nucleotide sequence ID" value="NZ_BKAJ01000018.1"/>
</dbReference>
<evidence type="ECO:0000259" key="1">
    <source>
        <dbReference type="Pfam" id="PF02900"/>
    </source>
</evidence>
<dbReference type="EMBL" id="BKAJ01000018">
    <property type="protein sequence ID" value="GEP53862.1"/>
    <property type="molecule type" value="Genomic_DNA"/>
</dbReference>
<dbReference type="AlphaFoldDB" id="A0A512N4F2"/>
<proteinExistence type="predicted"/>
<evidence type="ECO:0000313" key="3">
    <source>
        <dbReference type="Proteomes" id="UP000321058"/>
    </source>
</evidence>
<protein>
    <submittedName>
        <fullName evidence="2">2,3-dihydroxyphenylpropionate 1,2-dioxygenase</fullName>
    </submittedName>
</protein>
<gene>
    <name evidence="2" type="primary">mhpB</name>
    <name evidence="2" type="ORF">RSO01_10280</name>
</gene>
<keyword evidence="2" id="KW-0560">Oxidoreductase</keyword>
<name>A0A512N4F2_9HYPH</name>
<accession>A0A512N4F2</accession>
<dbReference type="InterPro" id="IPR004183">
    <property type="entry name" value="Xdiol_dOase_suB"/>
</dbReference>
<keyword evidence="3" id="KW-1185">Reference proteome</keyword>
<comment type="caution">
    <text evidence="2">The sequence shown here is derived from an EMBL/GenBank/DDBJ whole genome shotgun (WGS) entry which is preliminary data.</text>
</comment>
<dbReference type="CDD" id="cd07359">
    <property type="entry name" value="PCA_45_Doxase_B_like"/>
    <property type="match status" value="1"/>
</dbReference>
<dbReference type="Proteomes" id="UP000321058">
    <property type="component" value="Unassembled WGS sequence"/>
</dbReference>
<dbReference type="GO" id="GO:0016702">
    <property type="term" value="F:oxidoreductase activity, acting on single donors with incorporation of molecular oxygen, incorporation of two atoms of oxygen"/>
    <property type="evidence" value="ECO:0007669"/>
    <property type="project" value="UniProtKB-ARBA"/>
</dbReference>
<reference evidence="2 3" key="1">
    <citation type="submission" date="2019-07" db="EMBL/GenBank/DDBJ databases">
        <title>Whole genome shotgun sequence of Reyranella soli NBRC 108950.</title>
        <authorList>
            <person name="Hosoyama A."/>
            <person name="Uohara A."/>
            <person name="Ohji S."/>
            <person name="Ichikawa N."/>
        </authorList>
    </citation>
    <scope>NUCLEOTIDE SEQUENCE [LARGE SCALE GENOMIC DNA]</scope>
    <source>
        <strain evidence="2 3">NBRC 108950</strain>
    </source>
</reference>
<dbReference type="Pfam" id="PF02900">
    <property type="entry name" value="LigB"/>
    <property type="match status" value="1"/>
</dbReference>
<feature type="domain" description="Extradiol ring-cleavage dioxygenase class III enzyme subunit B" evidence="1">
    <location>
        <begin position="8"/>
        <end position="260"/>
    </location>
</feature>
<keyword evidence="2" id="KW-0223">Dioxygenase</keyword>
<dbReference type="Gene3D" id="3.40.830.10">
    <property type="entry name" value="LigB-like"/>
    <property type="match status" value="1"/>
</dbReference>
<organism evidence="2 3">
    <name type="scientific">Reyranella soli</name>
    <dbReference type="NCBI Taxonomy" id="1230389"/>
    <lineage>
        <taxon>Bacteria</taxon>
        <taxon>Pseudomonadati</taxon>
        <taxon>Pseudomonadota</taxon>
        <taxon>Alphaproteobacteria</taxon>
        <taxon>Hyphomicrobiales</taxon>
        <taxon>Reyranellaceae</taxon>
        <taxon>Reyranella</taxon>
    </lineage>
</organism>
<dbReference type="GO" id="GO:0008198">
    <property type="term" value="F:ferrous iron binding"/>
    <property type="evidence" value="ECO:0007669"/>
    <property type="project" value="InterPro"/>
</dbReference>
<evidence type="ECO:0000313" key="2">
    <source>
        <dbReference type="EMBL" id="GEP53862.1"/>
    </source>
</evidence>
<dbReference type="OrthoDB" id="8673673at2"/>
<sequence>MAEIVFAAGAPHAPGLIGLLEAAPADVKDIVVSTYRNLASAMVSAKADVLIVFANDHLANSRIRAYPDFLIGMANEHRGPFEWFKPWIGCEDYTVKGAPEIAAALFNGMTRRGIRMFAQTENLKFDDNISVPVQLTRLAELGIPMVPVLQNCTVPPIPDQHRCYAVGEALGDFIRNDLPADMRVALLGSGGLSHEPGGARYYFIDEAFDRWFLDLVASGDHATLLKELTLEKMEAAGSGGTSELLSWVVVLGAIGSKPGKNFGYTVHRDFKCGVGAVLWDMDANLPKRRAA</sequence>
<dbReference type="SUPFAM" id="SSF53213">
    <property type="entry name" value="LigB-like"/>
    <property type="match status" value="1"/>
</dbReference>